<dbReference type="AlphaFoldDB" id="A0A0K6FXN8"/>
<sequence>MDTAIIRQAEIANSAASAYERTLAGGVIDADAEMQTAASAGLPAASADSTVTMSMHQVNGDGAGGTTCTGGPNGDACLVHCFNAVRAAKKPADNAGNGNGNASAGNANGNGKRGNDNGAREGAGAKAKRSAGGVAIAEADRALAQDIYKRAPNAGKACG</sequence>
<evidence type="ECO:0000313" key="2">
    <source>
        <dbReference type="EMBL" id="CUA70894.1"/>
    </source>
</evidence>
<evidence type="ECO:0000256" key="1">
    <source>
        <dbReference type="SAM" id="MobiDB-lite"/>
    </source>
</evidence>
<dbReference type="PANTHER" id="PTHR34618">
    <property type="entry name" value="SURFACE PROTEIN MAS1, PUTATIVE-RELATED"/>
    <property type="match status" value="1"/>
</dbReference>
<feature type="compositionally biased region" description="Low complexity" evidence="1">
    <location>
        <begin position="120"/>
        <end position="133"/>
    </location>
</feature>
<dbReference type="Proteomes" id="UP000044841">
    <property type="component" value="Unassembled WGS sequence"/>
</dbReference>
<feature type="region of interest" description="Disordered" evidence="1">
    <location>
        <begin position="90"/>
        <end position="134"/>
    </location>
</feature>
<name>A0A0K6FXN8_9AGAM</name>
<dbReference type="EMBL" id="CYGV01001201">
    <property type="protein sequence ID" value="CUA70894.1"/>
    <property type="molecule type" value="Genomic_DNA"/>
</dbReference>
<dbReference type="Pfam" id="PF11327">
    <property type="entry name" value="Egh16-like"/>
    <property type="match status" value="1"/>
</dbReference>
<evidence type="ECO:0000313" key="3">
    <source>
        <dbReference type="Proteomes" id="UP000044841"/>
    </source>
</evidence>
<dbReference type="PANTHER" id="PTHR34618:SF1">
    <property type="entry name" value="SECRETED PROTEIN"/>
    <property type="match status" value="1"/>
</dbReference>
<proteinExistence type="predicted"/>
<protein>
    <submittedName>
        <fullName evidence="2">Uncharacterized protein</fullName>
    </submittedName>
</protein>
<dbReference type="InterPro" id="IPR021476">
    <property type="entry name" value="Egh16-like"/>
</dbReference>
<gene>
    <name evidence="2" type="ORF">RSOLAG22IIIB_04382</name>
</gene>
<accession>A0A0K6FXN8</accession>
<reference evidence="2 3" key="1">
    <citation type="submission" date="2015-07" db="EMBL/GenBank/DDBJ databases">
        <authorList>
            <person name="Noorani M."/>
        </authorList>
    </citation>
    <scope>NUCLEOTIDE SEQUENCE [LARGE SCALE GENOMIC DNA]</scope>
    <source>
        <strain evidence="2">BBA 69670</strain>
    </source>
</reference>
<organism evidence="2 3">
    <name type="scientific">Rhizoctonia solani</name>
    <dbReference type="NCBI Taxonomy" id="456999"/>
    <lineage>
        <taxon>Eukaryota</taxon>
        <taxon>Fungi</taxon>
        <taxon>Dikarya</taxon>
        <taxon>Basidiomycota</taxon>
        <taxon>Agaricomycotina</taxon>
        <taxon>Agaricomycetes</taxon>
        <taxon>Cantharellales</taxon>
        <taxon>Ceratobasidiaceae</taxon>
        <taxon>Rhizoctonia</taxon>
    </lineage>
</organism>
<keyword evidence="3" id="KW-1185">Reference proteome</keyword>
<feature type="compositionally biased region" description="Low complexity" evidence="1">
    <location>
        <begin position="93"/>
        <end position="112"/>
    </location>
</feature>